<keyword evidence="2" id="KW-0732">Signal</keyword>
<dbReference type="AlphaFoldDB" id="D0NSU4"/>
<dbReference type="RefSeq" id="XP_002897856.1">
    <property type="nucleotide sequence ID" value="XM_002897810.1"/>
</dbReference>
<evidence type="ECO:0000313" key="4">
    <source>
        <dbReference type="Proteomes" id="UP000006643"/>
    </source>
</evidence>
<organism evidence="3 4">
    <name type="scientific">Phytophthora infestans (strain T30-4)</name>
    <name type="common">Potato late blight agent</name>
    <dbReference type="NCBI Taxonomy" id="403677"/>
    <lineage>
        <taxon>Eukaryota</taxon>
        <taxon>Sar</taxon>
        <taxon>Stramenopiles</taxon>
        <taxon>Oomycota</taxon>
        <taxon>Peronosporomycetes</taxon>
        <taxon>Peronosporales</taxon>
        <taxon>Peronosporaceae</taxon>
        <taxon>Phytophthora</taxon>
    </lineage>
</organism>
<feature type="chain" id="PRO_5003013633" description="Secreted RxLR effector peptide protein" evidence="2">
    <location>
        <begin position="17"/>
        <end position="253"/>
    </location>
</feature>
<feature type="signal peptide" evidence="2">
    <location>
        <begin position="1"/>
        <end position="16"/>
    </location>
</feature>
<reference evidence="4" key="1">
    <citation type="journal article" date="2009" name="Nature">
        <title>Genome sequence and analysis of the Irish potato famine pathogen Phytophthora infestans.</title>
        <authorList>
            <consortium name="The Broad Institute Genome Sequencing Platform"/>
            <person name="Haas B.J."/>
            <person name="Kamoun S."/>
            <person name="Zody M.C."/>
            <person name="Jiang R.H."/>
            <person name="Handsaker R.E."/>
            <person name="Cano L.M."/>
            <person name="Grabherr M."/>
            <person name="Kodira C.D."/>
            <person name="Raffaele S."/>
            <person name="Torto-Alalibo T."/>
            <person name="Bozkurt T.O."/>
            <person name="Ah-Fong A.M."/>
            <person name="Alvarado L."/>
            <person name="Anderson V.L."/>
            <person name="Armstrong M.R."/>
            <person name="Avrova A."/>
            <person name="Baxter L."/>
            <person name="Beynon J."/>
            <person name="Boevink P.C."/>
            <person name="Bollmann S.R."/>
            <person name="Bos J.I."/>
            <person name="Bulone V."/>
            <person name="Cai G."/>
            <person name="Cakir C."/>
            <person name="Carrington J.C."/>
            <person name="Chawner M."/>
            <person name="Conti L."/>
            <person name="Costanzo S."/>
            <person name="Ewan R."/>
            <person name="Fahlgren N."/>
            <person name="Fischbach M.A."/>
            <person name="Fugelstad J."/>
            <person name="Gilroy E.M."/>
            <person name="Gnerre S."/>
            <person name="Green P.J."/>
            <person name="Grenville-Briggs L.J."/>
            <person name="Griffith J."/>
            <person name="Grunwald N.J."/>
            <person name="Horn K."/>
            <person name="Horner N.R."/>
            <person name="Hu C.H."/>
            <person name="Huitema E."/>
            <person name="Jeong D.H."/>
            <person name="Jones A.M."/>
            <person name="Jones J.D."/>
            <person name="Jones R.W."/>
            <person name="Karlsson E.K."/>
            <person name="Kunjeti S.G."/>
            <person name="Lamour K."/>
            <person name="Liu Z."/>
            <person name="Ma L."/>
            <person name="Maclean D."/>
            <person name="Chibucos M.C."/>
            <person name="McDonald H."/>
            <person name="McWalters J."/>
            <person name="Meijer H.J."/>
            <person name="Morgan W."/>
            <person name="Morris P.F."/>
            <person name="Munro C.A."/>
            <person name="O'Neill K."/>
            <person name="Ospina-Giraldo M."/>
            <person name="Pinzon A."/>
            <person name="Pritchard L."/>
            <person name="Ramsahoye B."/>
            <person name="Ren Q."/>
            <person name="Restrepo S."/>
            <person name="Roy S."/>
            <person name="Sadanandom A."/>
            <person name="Savidor A."/>
            <person name="Schornack S."/>
            <person name="Schwartz D.C."/>
            <person name="Schumann U.D."/>
            <person name="Schwessinger B."/>
            <person name="Seyer L."/>
            <person name="Sharpe T."/>
            <person name="Silvar C."/>
            <person name="Song J."/>
            <person name="Studholme D.J."/>
            <person name="Sykes S."/>
            <person name="Thines M."/>
            <person name="van de Vondervoort P.J."/>
            <person name="Phuntumart V."/>
            <person name="Wawra S."/>
            <person name="Weide R."/>
            <person name="Win J."/>
            <person name="Young C."/>
            <person name="Zhou S."/>
            <person name="Fry W."/>
            <person name="Meyers B.C."/>
            <person name="van West P."/>
            <person name="Ristaino J."/>
            <person name="Govers F."/>
            <person name="Birch P.R."/>
            <person name="Whisson S.C."/>
            <person name="Judelson H.S."/>
            <person name="Nusbaum C."/>
        </authorList>
    </citation>
    <scope>NUCLEOTIDE SEQUENCE [LARGE SCALE GENOMIC DNA]</scope>
    <source>
        <strain evidence="4">T30-4</strain>
    </source>
</reference>
<dbReference type="KEGG" id="pif:PITG_16081"/>
<protein>
    <recommendedName>
        <fullName evidence="5">Secreted RxLR effector peptide protein</fullName>
    </recommendedName>
</protein>
<dbReference type="InParanoid" id="D0NSU4"/>
<proteinExistence type="predicted"/>
<dbReference type="GeneID" id="9475242"/>
<feature type="region of interest" description="Disordered" evidence="1">
    <location>
        <begin position="169"/>
        <end position="190"/>
    </location>
</feature>
<evidence type="ECO:0000256" key="1">
    <source>
        <dbReference type="SAM" id="MobiDB-lite"/>
    </source>
</evidence>
<feature type="region of interest" description="Disordered" evidence="1">
    <location>
        <begin position="47"/>
        <end position="80"/>
    </location>
</feature>
<dbReference type="VEuPathDB" id="FungiDB:PITG_16081"/>
<feature type="compositionally biased region" description="Low complexity" evidence="1">
    <location>
        <begin position="67"/>
        <end position="80"/>
    </location>
</feature>
<dbReference type="Proteomes" id="UP000006643">
    <property type="component" value="Unassembled WGS sequence"/>
</dbReference>
<evidence type="ECO:0000256" key="2">
    <source>
        <dbReference type="SAM" id="SignalP"/>
    </source>
</evidence>
<dbReference type="HOGENOM" id="CLU_1100311_0_0_1"/>
<sequence length="253" mass="28128">MALICLALFPLRQVYTKWSAVTIGADDVVNAIVGEWGRTSRIIKYPRQEISTPDSGAQDGIARRNNESSSSSPASNESCISPIFEINPRAKFNRSKKTNKRKTKERYRKQVYMMLMNTTIDDTEDNDDEDLPDVSIESTRMEMIEDNLNDRQWLPAIVIRAPSIVSMTSGKRATAPKPQSTSANSSVNSITTTILRHSPNTIATTTAQKMARGTPAVLRRQALLRPPERTAGLTKTHRLPLPHLPLPKSVAVM</sequence>
<name>D0NSU4_PHYIT</name>
<evidence type="ECO:0008006" key="5">
    <source>
        <dbReference type="Google" id="ProtNLM"/>
    </source>
</evidence>
<accession>D0NSU4</accession>
<feature type="region of interest" description="Disordered" evidence="1">
    <location>
        <begin position="228"/>
        <end position="253"/>
    </location>
</feature>
<dbReference type="EMBL" id="DS028158">
    <property type="protein sequence ID" value="EEY64656.1"/>
    <property type="molecule type" value="Genomic_DNA"/>
</dbReference>
<keyword evidence="4" id="KW-1185">Reference proteome</keyword>
<gene>
    <name evidence="3" type="ORF">PITG_16081</name>
</gene>
<evidence type="ECO:0000313" key="3">
    <source>
        <dbReference type="EMBL" id="EEY64656.1"/>
    </source>
</evidence>